<reference evidence="2" key="1">
    <citation type="journal article" date="2014" name="Int. J. Syst. Evol. Microbiol.">
        <title>Complete genome sequence of Corynebacterium casei LMG S-19264T (=DSM 44701T), isolated from a smear-ripened cheese.</title>
        <authorList>
            <consortium name="US DOE Joint Genome Institute (JGI-PGF)"/>
            <person name="Walter F."/>
            <person name="Albersmeier A."/>
            <person name="Kalinowski J."/>
            <person name="Ruckert C."/>
        </authorList>
    </citation>
    <scope>NUCLEOTIDE SEQUENCE</scope>
    <source>
        <strain evidence="2">KCTC 23310</strain>
    </source>
</reference>
<accession>A0A918TIG0</accession>
<name>A0A918TIG0_9RHOB</name>
<evidence type="ECO:0000256" key="1">
    <source>
        <dbReference type="ARBA" id="ARBA00022649"/>
    </source>
</evidence>
<sequence>MTLDAALLDEAKSHGINLSRAAEAGIFAELKQARAEAWKRENAEAIQRYNAFVEAEGLPLEAYRVF</sequence>
<gene>
    <name evidence="2" type="ORF">GCM10007315_06270</name>
</gene>
<dbReference type="InterPro" id="IPR009956">
    <property type="entry name" value="Post-segregation_anti-tox_CcdA"/>
</dbReference>
<reference evidence="2" key="2">
    <citation type="submission" date="2020-09" db="EMBL/GenBank/DDBJ databases">
        <authorList>
            <person name="Sun Q."/>
            <person name="Kim S."/>
        </authorList>
    </citation>
    <scope>NUCLEOTIDE SEQUENCE</scope>
    <source>
        <strain evidence="2">KCTC 23310</strain>
    </source>
</reference>
<evidence type="ECO:0008006" key="4">
    <source>
        <dbReference type="Google" id="ProtNLM"/>
    </source>
</evidence>
<organism evidence="2 3">
    <name type="scientific">Neogemmobacter tilapiae</name>
    <dbReference type="NCBI Taxonomy" id="875041"/>
    <lineage>
        <taxon>Bacteria</taxon>
        <taxon>Pseudomonadati</taxon>
        <taxon>Pseudomonadota</taxon>
        <taxon>Alphaproteobacteria</taxon>
        <taxon>Rhodobacterales</taxon>
        <taxon>Paracoccaceae</taxon>
        <taxon>Neogemmobacter</taxon>
    </lineage>
</organism>
<protein>
    <recommendedName>
        <fullName evidence="4">Post-segregation antitoxin CcdA</fullName>
    </recommendedName>
</protein>
<keyword evidence="3" id="KW-1185">Reference proteome</keyword>
<keyword evidence="1" id="KW-1277">Toxin-antitoxin system</keyword>
<dbReference type="Pfam" id="PF07362">
    <property type="entry name" value="CcdA"/>
    <property type="match status" value="1"/>
</dbReference>
<proteinExistence type="predicted"/>
<dbReference type="AlphaFoldDB" id="A0A918TIG0"/>
<dbReference type="Proteomes" id="UP000638981">
    <property type="component" value="Unassembled WGS sequence"/>
</dbReference>
<evidence type="ECO:0000313" key="2">
    <source>
        <dbReference type="EMBL" id="GHC47271.1"/>
    </source>
</evidence>
<dbReference type="EMBL" id="BMYJ01000002">
    <property type="protein sequence ID" value="GHC47271.1"/>
    <property type="molecule type" value="Genomic_DNA"/>
</dbReference>
<comment type="caution">
    <text evidence="2">The sequence shown here is derived from an EMBL/GenBank/DDBJ whole genome shotgun (WGS) entry which is preliminary data.</text>
</comment>
<evidence type="ECO:0000313" key="3">
    <source>
        <dbReference type="Proteomes" id="UP000638981"/>
    </source>
</evidence>